<comment type="similarity">
    <text evidence="3 7">Belongs to the peptidase S33 family.</text>
</comment>
<keyword evidence="5 7" id="KW-0645">Protease</keyword>
<organism evidence="9 10">
    <name type="scientific">Ceratopteris richardii</name>
    <name type="common">Triangle waterfern</name>
    <dbReference type="NCBI Taxonomy" id="49495"/>
    <lineage>
        <taxon>Eukaryota</taxon>
        <taxon>Viridiplantae</taxon>
        <taxon>Streptophyta</taxon>
        <taxon>Embryophyta</taxon>
        <taxon>Tracheophyta</taxon>
        <taxon>Polypodiopsida</taxon>
        <taxon>Polypodiidae</taxon>
        <taxon>Polypodiales</taxon>
        <taxon>Pteridineae</taxon>
        <taxon>Pteridaceae</taxon>
        <taxon>Parkerioideae</taxon>
        <taxon>Ceratopteris</taxon>
    </lineage>
</organism>
<dbReference type="PRINTS" id="PR00793">
    <property type="entry name" value="PROAMNOPTASE"/>
</dbReference>
<keyword evidence="6 7" id="KW-0378">Hydrolase</keyword>
<evidence type="ECO:0000259" key="8">
    <source>
        <dbReference type="Pfam" id="PF00561"/>
    </source>
</evidence>
<protein>
    <recommendedName>
        <fullName evidence="7">Proline iminopeptidase</fullName>
        <ecNumber evidence="7">3.4.11.5</ecNumber>
    </recommendedName>
</protein>
<dbReference type="EMBL" id="CM035441">
    <property type="protein sequence ID" value="KAH7281741.1"/>
    <property type="molecule type" value="Genomic_DNA"/>
</dbReference>
<evidence type="ECO:0000256" key="5">
    <source>
        <dbReference type="ARBA" id="ARBA00022670"/>
    </source>
</evidence>
<dbReference type="InterPro" id="IPR029058">
    <property type="entry name" value="AB_hydrolase_fold"/>
</dbReference>
<dbReference type="SUPFAM" id="SSF53474">
    <property type="entry name" value="alpha/beta-Hydrolases"/>
    <property type="match status" value="1"/>
</dbReference>
<dbReference type="PANTHER" id="PTHR43722">
    <property type="entry name" value="PROLINE IMINOPEPTIDASE"/>
    <property type="match status" value="1"/>
</dbReference>
<evidence type="ECO:0000313" key="10">
    <source>
        <dbReference type="Proteomes" id="UP000825935"/>
    </source>
</evidence>
<dbReference type="GO" id="GO:0006508">
    <property type="term" value="P:proteolysis"/>
    <property type="evidence" value="ECO:0007669"/>
    <property type="project" value="UniProtKB-KW"/>
</dbReference>
<sequence>MLNLYYPLIHGCSLCSQRICERDRSSMAGAFCYQISASTVLIRSRQNGRLCSQSRCMPMMKTGKPCNYEVLSFRKMHEHQPSIDRGYIRVSDIHTLYYEIFGNPVGKPAVFLHGGPGAGCVSRHAGFFDPTYYKVVLLDQRGCGKSTPLGCLEENTTWDLVDDLEKLRRHLRINKWLVMGGSWGVTLALAYGQAYPDAISGFILRGVCMLRQEEIDWFYKQGVNSLFPFAWNELLSVLQPSEHANIIPAFYTRLTSSDPECRMQAARAWLKWEMSLSFLQVSKAVQCWDGKQYSFHSLEEKHDIKIHDATSMKDNSKQKSLDVKTAKVNEIVAPKMTPQIAQARLECHYFLNAGFLKKDQLLKGVPNIRHIPCVIVHGRYDFVCPVKNAFDLHQAWPEAKLSIVMDAGHSMYEKGITQQLLSATDQLRSTLTE</sequence>
<dbReference type="OMA" id="NDCFLEP"/>
<dbReference type="InterPro" id="IPR002410">
    <property type="entry name" value="Peptidase_S33"/>
</dbReference>
<dbReference type="EC" id="3.4.11.5" evidence="7"/>
<comment type="catalytic activity">
    <reaction evidence="1 7">
        <text>Release of N-terminal proline from a peptide.</text>
        <dbReference type="EC" id="3.4.11.5"/>
    </reaction>
</comment>
<dbReference type="Gene3D" id="3.40.50.1820">
    <property type="entry name" value="alpha/beta hydrolase"/>
    <property type="match status" value="1"/>
</dbReference>
<feature type="domain" description="AB hydrolase-1" evidence="8">
    <location>
        <begin position="110"/>
        <end position="414"/>
    </location>
</feature>
<keyword evidence="4 7" id="KW-0031">Aminopeptidase</keyword>
<proteinExistence type="inferred from homology"/>
<evidence type="ECO:0000256" key="7">
    <source>
        <dbReference type="RuleBase" id="RU003421"/>
    </source>
</evidence>
<evidence type="ECO:0000256" key="2">
    <source>
        <dbReference type="ARBA" id="ARBA00004496"/>
    </source>
</evidence>
<evidence type="ECO:0000256" key="1">
    <source>
        <dbReference type="ARBA" id="ARBA00001585"/>
    </source>
</evidence>
<comment type="caution">
    <text evidence="9">The sequence shown here is derived from an EMBL/GenBank/DDBJ whole genome shotgun (WGS) entry which is preliminary data.</text>
</comment>
<keyword evidence="10" id="KW-1185">Reference proteome</keyword>
<evidence type="ECO:0000256" key="6">
    <source>
        <dbReference type="ARBA" id="ARBA00022801"/>
    </source>
</evidence>
<dbReference type="InterPro" id="IPR000073">
    <property type="entry name" value="AB_hydrolase_1"/>
</dbReference>
<evidence type="ECO:0000313" key="9">
    <source>
        <dbReference type="EMBL" id="KAH7281741.1"/>
    </source>
</evidence>
<reference evidence="9" key="1">
    <citation type="submission" date="2021-08" db="EMBL/GenBank/DDBJ databases">
        <title>WGS assembly of Ceratopteris richardii.</title>
        <authorList>
            <person name="Marchant D.B."/>
            <person name="Chen G."/>
            <person name="Jenkins J."/>
            <person name="Shu S."/>
            <person name="Leebens-Mack J."/>
            <person name="Grimwood J."/>
            <person name="Schmutz J."/>
            <person name="Soltis P."/>
            <person name="Soltis D."/>
            <person name="Chen Z.-H."/>
        </authorList>
    </citation>
    <scope>NUCLEOTIDE SEQUENCE</scope>
    <source>
        <strain evidence="9">Whitten #5841</strain>
        <tissue evidence="9">Leaf</tissue>
    </source>
</reference>
<dbReference type="OrthoDB" id="10249433at2759"/>
<dbReference type="AlphaFoldDB" id="A0A8T2QEZ1"/>
<gene>
    <name evidence="9" type="ORF">KP509_36G061500</name>
</gene>
<name>A0A8T2QEZ1_CERRI</name>
<accession>A0A8T2QEZ1</accession>
<dbReference type="GO" id="GO:0004177">
    <property type="term" value="F:aminopeptidase activity"/>
    <property type="evidence" value="ECO:0007669"/>
    <property type="project" value="UniProtKB-KW"/>
</dbReference>
<dbReference type="Pfam" id="PF00561">
    <property type="entry name" value="Abhydrolase_1"/>
    <property type="match status" value="1"/>
</dbReference>
<dbReference type="NCBIfam" id="TIGR01249">
    <property type="entry name" value="pro_imino_pep_1"/>
    <property type="match status" value="1"/>
</dbReference>
<dbReference type="PANTHER" id="PTHR43722:SF2">
    <property type="entry name" value="PROLINE IMINOPEPTIDASE"/>
    <property type="match status" value="1"/>
</dbReference>
<dbReference type="Proteomes" id="UP000825935">
    <property type="component" value="Chromosome 36"/>
</dbReference>
<comment type="subcellular location">
    <subcellularLocation>
        <location evidence="2">Cytoplasm</location>
    </subcellularLocation>
</comment>
<dbReference type="GO" id="GO:0005737">
    <property type="term" value="C:cytoplasm"/>
    <property type="evidence" value="ECO:0007669"/>
    <property type="project" value="UniProtKB-SubCell"/>
</dbReference>
<dbReference type="InterPro" id="IPR005944">
    <property type="entry name" value="Pro_iminopeptidase"/>
</dbReference>
<evidence type="ECO:0000256" key="3">
    <source>
        <dbReference type="ARBA" id="ARBA00010088"/>
    </source>
</evidence>
<evidence type="ECO:0000256" key="4">
    <source>
        <dbReference type="ARBA" id="ARBA00022438"/>
    </source>
</evidence>